<keyword evidence="4" id="KW-0597">Phosphoprotein</keyword>
<dbReference type="Gene3D" id="3.30.450.20">
    <property type="entry name" value="PAS domain"/>
    <property type="match status" value="2"/>
</dbReference>
<name>A0ABV3SQ85_9HYPH</name>
<evidence type="ECO:0000256" key="4">
    <source>
        <dbReference type="ARBA" id="ARBA00022553"/>
    </source>
</evidence>
<feature type="domain" description="PAS" evidence="10">
    <location>
        <begin position="51"/>
        <end position="121"/>
    </location>
</feature>
<dbReference type="NCBIfam" id="TIGR00229">
    <property type="entry name" value="sensory_box"/>
    <property type="match status" value="1"/>
</dbReference>
<reference evidence="11 12" key="1">
    <citation type="submission" date="2024-05" db="EMBL/GenBank/DDBJ databases">
        <authorList>
            <person name="Jiang F."/>
        </authorList>
    </citation>
    <scope>NUCLEOTIDE SEQUENCE [LARGE SCALE GENOMIC DNA]</scope>
    <source>
        <strain evidence="11 12">LZ166</strain>
    </source>
</reference>
<dbReference type="GO" id="GO:0016301">
    <property type="term" value="F:kinase activity"/>
    <property type="evidence" value="ECO:0007669"/>
    <property type="project" value="UniProtKB-KW"/>
</dbReference>
<evidence type="ECO:0000256" key="9">
    <source>
        <dbReference type="SAM" id="Coils"/>
    </source>
</evidence>
<comment type="caution">
    <text evidence="11">The sequence shown here is derived from an EMBL/GenBank/DDBJ whole genome shotgun (WGS) entry which is preliminary data.</text>
</comment>
<dbReference type="RefSeq" id="WP_367956250.1">
    <property type="nucleotide sequence ID" value="NZ_JBDPGJ010000005.1"/>
</dbReference>
<evidence type="ECO:0000256" key="7">
    <source>
        <dbReference type="ARBA" id="ARBA00022777"/>
    </source>
</evidence>
<evidence type="ECO:0000256" key="6">
    <source>
        <dbReference type="ARBA" id="ARBA00022741"/>
    </source>
</evidence>
<gene>
    <name evidence="11" type="ORF">ABGN05_22235</name>
</gene>
<dbReference type="CDD" id="cd00130">
    <property type="entry name" value="PAS"/>
    <property type="match status" value="1"/>
</dbReference>
<dbReference type="InterPro" id="IPR036890">
    <property type="entry name" value="HATPase_C_sf"/>
</dbReference>
<feature type="coiled-coil region" evidence="9">
    <location>
        <begin position="3"/>
        <end position="30"/>
    </location>
</feature>
<dbReference type="SUPFAM" id="SSF55785">
    <property type="entry name" value="PYP-like sensor domain (PAS domain)"/>
    <property type="match status" value="2"/>
</dbReference>
<dbReference type="InterPro" id="IPR011102">
    <property type="entry name" value="Sig_transdc_His_kinase_HWE"/>
</dbReference>
<dbReference type="Gene3D" id="3.30.565.10">
    <property type="entry name" value="Histidine kinase-like ATPase, C-terminal domain"/>
    <property type="match status" value="1"/>
</dbReference>
<comment type="catalytic activity">
    <reaction evidence="1">
        <text>ATP + protein L-histidine = ADP + protein N-phospho-L-histidine.</text>
        <dbReference type="EC" id="2.7.13.3"/>
    </reaction>
</comment>
<dbReference type="Pfam" id="PF08448">
    <property type="entry name" value="PAS_4"/>
    <property type="match status" value="2"/>
</dbReference>
<dbReference type="EMBL" id="JBDPGJ010000005">
    <property type="protein sequence ID" value="MEX0408383.1"/>
    <property type="molecule type" value="Genomic_DNA"/>
</dbReference>
<evidence type="ECO:0000259" key="10">
    <source>
        <dbReference type="PROSITE" id="PS50112"/>
    </source>
</evidence>
<evidence type="ECO:0000313" key="12">
    <source>
        <dbReference type="Proteomes" id="UP001556692"/>
    </source>
</evidence>
<protein>
    <recommendedName>
        <fullName evidence="3">Blue-light-activated histidine kinase</fullName>
        <ecNumber evidence="2">2.7.13.3</ecNumber>
    </recommendedName>
</protein>
<dbReference type="SMART" id="SM00911">
    <property type="entry name" value="HWE_HK"/>
    <property type="match status" value="1"/>
</dbReference>
<keyword evidence="7 11" id="KW-0418">Kinase</keyword>
<keyword evidence="5" id="KW-0808">Transferase</keyword>
<keyword evidence="8" id="KW-0067">ATP-binding</keyword>
<accession>A0ABV3SQ85</accession>
<evidence type="ECO:0000256" key="1">
    <source>
        <dbReference type="ARBA" id="ARBA00000085"/>
    </source>
</evidence>
<dbReference type="InterPro" id="IPR000014">
    <property type="entry name" value="PAS"/>
</dbReference>
<dbReference type="SMART" id="SM00091">
    <property type="entry name" value="PAS"/>
    <property type="match status" value="2"/>
</dbReference>
<dbReference type="Proteomes" id="UP001556692">
    <property type="component" value="Unassembled WGS sequence"/>
</dbReference>
<sequence>MMALDAQTDLAELRRRLAEAEDTLRAIREGEVDALVVRGEAADEVFTLEGDTASYRSFMEAMEPGAAALDGSGRVLYLNSTLRELLNSPGDEPAGKPFVDLLEPAARAVIETLLGDAGNGRRSGNLQLPGDDADLYFLVSVAPLKIGTISGYAVTFAEVTQRVRAEAAEQSERAARAVIASANEAVIVCDRDGTITHANAAAAALSDSELVGRPFAEAVPLTFPDTTGLVQADDFVAMAIAGTPVQGIEAVATKASPVKDCLVSAAPLRVVGEQVSGCVVTLVDLTQRKAAEKHQLLLMRELDHRVKNTLALVQSISSRTLMNEDTLEGFHKAFNGRLRALAATHSLLSENSWTDMTAHDVVVAELAPFVPADSSRLALRDLEEQITPRAAIALGLIIHELATNAVKYGSLAVQAGTVEVSRVSMPTPDRHALQLEWRERGGPTVQPPQRKGFGHTLITRSMQHSQHGGAELLFEPDGLVCRISIPGDDVAKMHG</sequence>
<evidence type="ECO:0000256" key="5">
    <source>
        <dbReference type="ARBA" id="ARBA00022679"/>
    </source>
</evidence>
<dbReference type="Pfam" id="PF07536">
    <property type="entry name" value="HWE_HK"/>
    <property type="match status" value="1"/>
</dbReference>
<dbReference type="PANTHER" id="PTHR41523">
    <property type="entry name" value="TWO-COMPONENT SYSTEM SENSOR PROTEIN"/>
    <property type="match status" value="1"/>
</dbReference>
<evidence type="ECO:0000256" key="2">
    <source>
        <dbReference type="ARBA" id="ARBA00012438"/>
    </source>
</evidence>
<keyword evidence="12" id="KW-1185">Reference proteome</keyword>
<organism evidence="11 12">
    <name type="scientific">Aquibium pacificus</name>
    <dbReference type="NCBI Taxonomy" id="3153579"/>
    <lineage>
        <taxon>Bacteria</taxon>
        <taxon>Pseudomonadati</taxon>
        <taxon>Pseudomonadota</taxon>
        <taxon>Alphaproteobacteria</taxon>
        <taxon>Hyphomicrobiales</taxon>
        <taxon>Phyllobacteriaceae</taxon>
        <taxon>Aquibium</taxon>
    </lineage>
</organism>
<dbReference type="InterPro" id="IPR013656">
    <property type="entry name" value="PAS_4"/>
</dbReference>
<proteinExistence type="predicted"/>
<evidence type="ECO:0000256" key="8">
    <source>
        <dbReference type="ARBA" id="ARBA00022840"/>
    </source>
</evidence>
<dbReference type="InterPro" id="IPR035965">
    <property type="entry name" value="PAS-like_dom_sf"/>
</dbReference>
<dbReference type="EC" id="2.7.13.3" evidence="2"/>
<keyword evidence="9" id="KW-0175">Coiled coil</keyword>
<dbReference type="PANTHER" id="PTHR41523:SF8">
    <property type="entry name" value="ETHYLENE RESPONSE SENSOR PROTEIN"/>
    <property type="match status" value="1"/>
</dbReference>
<evidence type="ECO:0000313" key="11">
    <source>
        <dbReference type="EMBL" id="MEX0408383.1"/>
    </source>
</evidence>
<keyword evidence="6" id="KW-0547">Nucleotide-binding</keyword>
<evidence type="ECO:0000256" key="3">
    <source>
        <dbReference type="ARBA" id="ARBA00021740"/>
    </source>
</evidence>
<dbReference type="PROSITE" id="PS50112">
    <property type="entry name" value="PAS"/>
    <property type="match status" value="1"/>
</dbReference>